<dbReference type="AlphaFoldDB" id="A0A8J8MUE5"/>
<dbReference type="GO" id="GO:0015833">
    <property type="term" value="P:peptide transport"/>
    <property type="evidence" value="ECO:0007669"/>
    <property type="project" value="TreeGrafter"/>
</dbReference>
<comment type="similarity">
    <text evidence="2">Belongs to the bacterial solute-binding protein 5 family.</text>
</comment>
<sequence>MTRQYISILAAAVLAFLPGVTAAEPAHGIAMYGEPALPPDFDHLPYANPDAPKGGTMVMGESGGFDSLNPFILKGRAPWFLGPWTVETLMARSIDEPFTLYGLLAESIDTDEARSYAEFTLRPEARFSDGNPVTVEDVIWSFRTLAEEGQPRYAGAWSKIASVEQTGPRSVRFTFTEADREMPLILGLRPVLEKAQWEGKDFAASSLEAPIGSGPYVVEDFEPNRYITYRRNPDWWGADLPVNRGLYNFDHLRTEFYGDQGVVFEAFKAGSLSIWREENPARWMTAFDFPAVQDGRVVMEEIPHHRPSGMHGFVMNTRRPVFDDLRVREAMILAFDFKRINGILTGGTEPRIESYFSNSDLGMTPGTPAPKDVSDLLAPYRQTLLPGVMDGYALPSTDGSNRANLRRAAMLLSEAGWTVEHGRLMKNGTPFTFEILLPQGAGETATIANIYIQALRRLGIDATLRSVDAAQYSQRVTNFDFDMTEILRSFSLSPGNEQTLYWGSSGANQPGSRNLMGMVDPAADAMITAMVRSEDPAQFNAATRALDRVLMSGRYVIPFWYARVSRIAYDRAFHHPDRLPLYGDWPGFQPDTWWYAP</sequence>
<keyword evidence="3 4" id="KW-0732">Signal</keyword>
<evidence type="ECO:0000259" key="5">
    <source>
        <dbReference type="Pfam" id="PF00496"/>
    </source>
</evidence>
<dbReference type="PANTHER" id="PTHR30290:SF64">
    <property type="entry name" value="ABC TRANSPORTER PERIPLASMIC BINDING PROTEIN"/>
    <property type="match status" value="1"/>
</dbReference>
<gene>
    <name evidence="6" type="ORF">GR316_03775</name>
</gene>
<dbReference type="KEGG" id="fap:GR316_03775"/>
<organism evidence="6 7">
    <name type="scientific">Falsirhodobacter algicola</name>
    <dbReference type="NCBI Taxonomy" id="2692330"/>
    <lineage>
        <taxon>Bacteria</taxon>
        <taxon>Pseudomonadati</taxon>
        <taxon>Pseudomonadota</taxon>
        <taxon>Alphaproteobacteria</taxon>
        <taxon>Rhodobacterales</taxon>
        <taxon>Paracoccaceae</taxon>
        <taxon>Falsirhodobacter</taxon>
    </lineage>
</organism>
<reference evidence="6" key="1">
    <citation type="submission" date="2020-01" db="EMBL/GenBank/DDBJ databases">
        <authorList>
            <person name="Yang Y."/>
            <person name="Kwon Y.M."/>
        </authorList>
    </citation>
    <scope>NUCLEOTIDE SEQUENCE</scope>
    <source>
        <strain evidence="6">PG104</strain>
    </source>
</reference>
<evidence type="ECO:0000256" key="2">
    <source>
        <dbReference type="ARBA" id="ARBA00005695"/>
    </source>
</evidence>
<dbReference type="InterPro" id="IPR030678">
    <property type="entry name" value="Peptide/Ni-bd"/>
</dbReference>
<dbReference type="EMBL" id="CP047289">
    <property type="protein sequence ID" value="QUS36875.1"/>
    <property type="molecule type" value="Genomic_DNA"/>
</dbReference>
<dbReference type="Proteomes" id="UP000679284">
    <property type="component" value="Chromosome"/>
</dbReference>
<feature type="signal peptide" evidence="4">
    <location>
        <begin position="1"/>
        <end position="22"/>
    </location>
</feature>
<evidence type="ECO:0000256" key="3">
    <source>
        <dbReference type="ARBA" id="ARBA00022729"/>
    </source>
</evidence>
<dbReference type="GO" id="GO:1904680">
    <property type="term" value="F:peptide transmembrane transporter activity"/>
    <property type="evidence" value="ECO:0007669"/>
    <property type="project" value="TreeGrafter"/>
</dbReference>
<dbReference type="Pfam" id="PF00496">
    <property type="entry name" value="SBP_bac_5"/>
    <property type="match status" value="1"/>
</dbReference>
<dbReference type="PIRSF" id="PIRSF002741">
    <property type="entry name" value="MppA"/>
    <property type="match status" value="1"/>
</dbReference>
<dbReference type="Gene3D" id="3.40.190.10">
    <property type="entry name" value="Periplasmic binding protein-like II"/>
    <property type="match status" value="1"/>
</dbReference>
<dbReference type="Gene3D" id="3.10.105.10">
    <property type="entry name" value="Dipeptide-binding Protein, Domain 3"/>
    <property type="match status" value="1"/>
</dbReference>
<dbReference type="GO" id="GO:0043190">
    <property type="term" value="C:ATP-binding cassette (ABC) transporter complex"/>
    <property type="evidence" value="ECO:0007669"/>
    <property type="project" value="InterPro"/>
</dbReference>
<dbReference type="CDD" id="cd08497">
    <property type="entry name" value="MbnE-like"/>
    <property type="match status" value="1"/>
</dbReference>
<dbReference type="PANTHER" id="PTHR30290">
    <property type="entry name" value="PERIPLASMIC BINDING COMPONENT OF ABC TRANSPORTER"/>
    <property type="match status" value="1"/>
</dbReference>
<feature type="domain" description="Solute-binding protein family 5" evidence="5">
    <location>
        <begin position="100"/>
        <end position="506"/>
    </location>
</feature>
<dbReference type="GO" id="GO:0042884">
    <property type="term" value="P:microcin transport"/>
    <property type="evidence" value="ECO:0007669"/>
    <property type="project" value="TreeGrafter"/>
</dbReference>
<keyword evidence="7" id="KW-1185">Reference proteome</keyword>
<dbReference type="SUPFAM" id="SSF53850">
    <property type="entry name" value="Periplasmic binding protein-like II"/>
    <property type="match status" value="1"/>
</dbReference>
<evidence type="ECO:0000313" key="6">
    <source>
        <dbReference type="EMBL" id="QUS36875.1"/>
    </source>
</evidence>
<feature type="chain" id="PRO_5035270759" evidence="4">
    <location>
        <begin position="23"/>
        <end position="597"/>
    </location>
</feature>
<accession>A0A8J8MUE5</accession>
<name>A0A8J8MUE5_9RHOB</name>
<protein>
    <submittedName>
        <fullName evidence="6">ABC transporter substrate-binding protein</fullName>
    </submittedName>
</protein>
<evidence type="ECO:0000313" key="7">
    <source>
        <dbReference type="Proteomes" id="UP000679284"/>
    </source>
</evidence>
<evidence type="ECO:0000256" key="1">
    <source>
        <dbReference type="ARBA" id="ARBA00004418"/>
    </source>
</evidence>
<evidence type="ECO:0000256" key="4">
    <source>
        <dbReference type="SAM" id="SignalP"/>
    </source>
</evidence>
<dbReference type="GO" id="GO:0030288">
    <property type="term" value="C:outer membrane-bounded periplasmic space"/>
    <property type="evidence" value="ECO:0007669"/>
    <property type="project" value="TreeGrafter"/>
</dbReference>
<dbReference type="InterPro" id="IPR000914">
    <property type="entry name" value="SBP_5_dom"/>
</dbReference>
<proteinExistence type="inferred from homology"/>
<comment type="subcellular location">
    <subcellularLocation>
        <location evidence="1">Periplasm</location>
    </subcellularLocation>
</comment>
<dbReference type="InterPro" id="IPR039424">
    <property type="entry name" value="SBP_5"/>
</dbReference>